<proteinExistence type="predicted"/>
<feature type="transmembrane region" description="Helical" evidence="1">
    <location>
        <begin position="57"/>
        <end position="76"/>
    </location>
</feature>
<evidence type="ECO:0000313" key="2">
    <source>
        <dbReference type="EMBL" id="PYD63157.1"/>
    </source>
</evidence>
<feature type="transmembrane region" description="Helical" evidence="1">
    <location>
        <begin position="142"/>
        <end position="159"/>
    </location>
</feature>
<feature type="transmembrane region" description="Helical" evidence="1">
    <location>
        <begin position="110"/>
        <end position="127"/>
    </location>
</feature>
<keyword evidence="1" id="KW-0472">Membrane</keyword>
<evidence type="ECO:0000256" key="1">
    <source>
        <dbReference type="SAM" id="Phobius"/>
    </source>
</evidence>
<keyword evidence="1" id="KW-0812">Transmembrane</keyword>
<protein>
    <submittedName>
        <fullName evidence="2">Uncharacterized protein</fullName>
    </submittedName>
</protein>
<feature type="transmembrane region" description="Helical" evidence="1">
    <location>
        <begin position="82"/>
        <end position="103"/>
    </location>
</feature>
<evidence type="ECO:0000313" key="3">
    <source>
        <dbReference type="Proteomes" id="UP000248301"/>
    </source>
</evidence>
<feature type="non-terminal residue" evidence="2">
    <location>
        <position position="212"/>
    </location>
</feature>
<dbReference type="AlphaFoldDB" id="A0A318QB36"/>
<keyword evidence="1" id="KW-1133">Transmembrane helix</keyword>
<organism evidence="2 3">
    <name type="scientific">Gluconacetobacter entanii</name>
    <dbReference type="NCBI Taxonomy" id="108528"/>
    <lineage>
        <taxon>Bacteria</taxon>
        <taxon>Pseudomonadati</taxon>
        <taxon>Pseudomonadota</taxon>
        <taxon>Alphaproteobacteria</taxon>
        <taxon>Acetobacterales</taxon>
        <taxon>Acetobacteraceae</taxon>
        <taxon>Gluconacetobacter</taxon>
    </lineage>
</organism>
<feature type="transmembrane region" description="Helical" evidence="1">
    <location>
        <begin position="18"/>
        <end position="36"/>
    </location>
</feature>
<gene>
    <name evidence="2" type="ORF">CFR72_08210</name>
</gene>
<reference evidence="2 3" key="1">
    <citation type="submission" date="2017-07" db="EMBL/GenBank/DDBJ databases">
        <title>A draft genome sequence of Gluconacetobacter entanii LTH 4560.</title>
        <authorList>
            <person name="Skraban J."/>
            <person name="Cleenwerck I."/>
            <person name="Vandamme P."/>
            <person name="Trcek J."/>
        </authorList>
    </citation>
    <scope>NUCLEOTIDE SEQUENCE [LARGE SCALE GENOMIC DNA]</scope>
    <source>
        <strain evidence="2 3">LTH 4560</strain>
    </source>
</reference>
<comment type="caution">
    <text evidence="2">The sequence shown here is derived from an EMBL/GenBank/DDBJ whole genome shotgun (WGS) entry which is preliminary data.</text>
</comment>
<name>A0A318QB36_9PROT</name>
<accession>A0A318QB36</accession>
<dbReference type="EMBL" id="NKUF01000015">
    <property type="protein sequence ID" value="PYD63157.1"/>
    <property type="molecule type" value="Genomic_DNA"/>
</dbReference>
<dbReference type="Proteomes" id="UP000248301">
    <property type="component" value="Unassembled WGS sequence"/>
</dbReference>
<sequence length="212" mass="23981">MTIAFFRRFLSHSPRPDIWFWLLIAMALSPSVLSLHGVVRSIATAMVLMAALGRRRAVIVALLPALLLLPMVLYYVHLTGRLPGVQLWLVLFYCSFPVIVGYLHAFWPWLLLWGGMCLGAVGLYVARPRGAVLASGWGRWGWVRWFTLLLLVPMGARVMQLNQENFHRAVNYNPFYGLEGDCVEFCAVALFQAIGKRSSNMMASWHLTAYHS</sequence>